<feature type="signal peptide" evidence="4">
    <location>
        <begin position="1"/>
        <end position="19"/>
    </location>
</feature>
<name>A0A3Q2PS91_FUNHE</name>
<evidence type="ECO:0000256" key="4">
    <source>
        <dbReference type="SAM" id="SignalP"/>
    </source>
</evidence>
<keyword evidence="3" id="KW-0393">Immunoglobulin domain</keyword>
<reference evidence="6" key="1">
    <citation type="submission" date="2025-08" db="UniProtKB">
        <authorList>
            <consortium name="Ensembl"/>
        </authorList>
    </citation>
    <scope>IDENTIFICATION</scope>
</reference>
<dbReference type="GO" id="GO:0009897">
    <property type="term" value="C:external side of plasma membrane"/>
    <property type="evidence" value="ECO:0007669"/>
    <property type="project" value="TreeGrafter"/>
</dbReference>
<sequence>MSSELLLSVHLILSFVVLSVPQVEVNSGEESVLLPCRTTVTLTGDARVEWRGHNDWMVHVYENGSDHPEEQDQFYRNRTKMNEDPLRTGDLSLTLKYPIYRDRRIFTCIVSREGKILMKKRVHLWSFNIVNVLQVVEGPLCNYLLRTGDLSLTLKYPTYKDRRIFTCIVSREGNILMKKQVELQVNGQWFKYPGQRSGV</sequence>
<dbReference type="GO" id="GO:0005102">
    <property type="term" value="F:signaling receptor binding"/>
    <property type="evidence" value="ECO:0007669"/>
    <property type="project" value="TreeGrafter"/>
</dbReference>
<evidence type="ECO:0000313" key="7">
    <source>
        <dbReference type="Proteomes" id="UP000265000"/>
    </source>
</evidence>
<dbReference type="InterPro" id="IPR050504">
    <property type="entry name" value="IgSF_BTN/MOG"/>
</dbReference>
<keyword evidence="2" id="KW-0472">Membrane</keyword>
<evidence type="ECO:0000313" key="6">
    <source>
        <dbReference type="Ensembl" id="ENSFHEP00000015934.1"/>
    </source>
</evidence>
<dbReference type="Gene3D" id="2.60.40.10">
    <property type="entry name" value="Immunoglobulins"/>
    <property type="match status" value="2"/>
</dbReference>
<dbReference type="Ensembl" id="ENSFHET00000024200.1">
    <property type="protein sequence ID" value="ENSFHEP00000015934.1"/>
    <property type="gene ID" value="ENSFHEG00000017587.1"/>
</dbReference>
<protein>
    <recommendedName>
        <fullName evidence="5">Ig-like domain-containing protein</fullName>
    </recommendedName>
</protein>
<organism evidence="6 7">
    <name type="scientific">Fundulus heteroclitus</name>
    <name type="common">Killifish</name>
    <name type="synonym">Mummichog</name>
    <dbReference type="NCBI Taxonomy" id="8078"/>
    <lineage>
        <taxon>Eukaryota</taxon>
        <taxon>Metazoa</taxon>
        <taxon>Chordata</taxon>
        <taxon>Craniata</taxon>
        <taxon>Vertebrata</taxon>
        <taxon>Euteleostomi</taxon>
        <taxon>Actinopterygii</taxon>
        <taxon>Neopterygii</taxon>
        <taxon>Teleostei</taxon>
        <taxon>Neoteleostei</taxon>
        <taxon>Acanthomorphata</taxon>
        <taxon>Ovalentaria</taxon>
        <taxon>Atherinomorphae</taxon>
        <taxon>Cyprinodontiformes</taxon>
        <taxon>Fundulidae</taxon>
        <taxon>Fundulus</taxon>
    </lineage>
</organism>
<keyword evidence="7" id="KW-1185">Reference proteome</keyword>
<dbReference type="InterPro" id="IPR036179">
    <property type="entry name" value="Ig-like_dom_sf"/>
</dbReference>
<accession>A0A3Q2PS91</accession>
<evidence type="ECO:0000256" key="3">
    <source>
        <dbReference type="ARBA" id="ARBA00023319"/>
    </source>
</evidence>
<dbReference type="PROSITE" id="PS50835">
    <property type="entry name" value="IG_LIKE"/>
    <property type="match status" value="1"/>
</dbReference>
<comment type="subcellular location">
    <subcellularLocation>
        <location evidence="1">Membrane</location>
    </subcellularLocation>
</comment>
<reference evidence="6" key="2">
    <citation type="submission" date="2025-09" db="UniProtKB">
        <authorList>
            <consortium name="Ensembl"/>
        </authorList>
    </citation>
    <scope>IDENTIFICATION</scope>
</reference>
<dbReference type="GeneTree" id="ENSGT01130000278575"/>
<evidence type="ECO:0000259" key="5">
    <source>
        <dbReference type="PROSITE" id="PS50835"/>
    </source>
</evidence>
<dbReference type="PANTHER" id="PTHR24100:SF151">
    <property type="entry name" value="ICOS LIGAND"/>
    <property type="match status" value="1"/>
</dbReference>
<dbReference type="GO" id="GO:0050852">
    <property type="term" value="P:T cell receptor signaling pathway"/>
    <property type="evidence" value="ECO:0007669"/>
    <property type="project" value="TreeGrafter"/>
</dbReference>
<evidence type="ECO:0000256" key="2">
    <source>
        <dbReference type="ARBA" id="ARBA00023136"/>
    </source>
</evidence>
<dbReference type="SUPFAM" id="SSF48726">
    <property type="entry name" value="Immunoglobulin"/>
    <property type="match status" value="1"/>
</dbReference>
<feature type="domain" description="Ig-like" evidence="5">
    <location>
        <begin position="14"/>
        <end position="123"/>
    </location>
</feature>
<proteinExistence type="predicted"/>
<evidence type="ECO:0000256" key="1">
    <source>
        <dbReference type="ARBA" id="ARBA00004370"/>
    </source>
</evidence>
<dbReference type="GO" id="GO:0001817">
    <property type="term" value="P:regulation of cytokine production"/>
    <property type="evidence" value="ECO:0007669"/>
    <property type="project" value="TreeGrafter"/>
</dbReference>
<dbReference type="Proteomes" id="UP000265000">
    <property type="component" value="Unplaced"/>
</dbReference>
<dbReference type="InterPro" id="IPR007110">
    <property type="entry name" value="Ig-like_dom"/>
</dbReference>
<dbReference type="InterPro" id="IPR013783">
    <property type="entry name" value="Ig-like_fold"/>
</dbReference>
<keyword evidence="4" id="KW-0732">Signal</keyword>
<feature type="chain" id="PRO_5018570410" description="Ig-like domain-containing protein" evidence="4">
    <location>
        <begin position="20"/>
        <end position="199"/>
    </location>
</feature>
<dbReference type="PANTHER" id="PTHR24100">
    <property type="entry name" value="BUTYROPHILIN"/>
    <property type="match status" value="1"/>
</dbReference>
<dbReference type="STRING" id="8078.ENSFHEP00000015934"/>
<dbReference type="AlphaFoldDB" id="A0A3Q2PS91"/>